<protein>
    <submittedName>
        <fullName evidence="2">Uncharacterized protein</fullName>
    </submittedName>
</protein>
<sequence>MKNKILFLISIISALILLTSCGENADGSGNADNYPSDSITYSIPFDPGGSQMLRPDANNPIWRKL</sequence>
<dbReference type="EMBL" id="FOMR01000005">
    <property type="protein sequence ID" value="SFD87133.1"/>
    <property type="molecule type" value="Genomic_DNA"/>
</dbReference>
<feature type="chain" id="PRO_5011692843" evidence="1">
    <location>
        <begin position="26"/>
        <end position="65"/>
    </location>
</feature>
<dbReference type="Proteomes" id="UP000199474">
    <property type="component" value="Unassembled WGS sequence"/>
</dbReference>
<feature type="signal peptide" evidence="1">
    <location>
        <begin position="1"/>
        <end position="25"/>
    </location>
</feature>
<name>A0A1I1W1E8_9BACI</name>
<keyword evidence="1" id="KW-0732">Signal</keyword>
<accession>A0A1I1W1E8</accession>
<proteinExistence type="predicted"/>
<evidence type="ECO:0000256" key="1">
    <source>
        <dbReference type="SAM" id="SignalP"/>
    </source>
</evidence>
<organism evidence="2 3">
    <name type="scientific">Lentibacillus persicus</name>
    <dbReference type="NCBI Taxonomy" id="640948"/>
    <lineage>
        <taxon>Bacteria</taxon>
        <taxon>Bacillati</taxon>
        <taxon>Bacillota</taxon>
        <taxon>Bacilli</taxon>
        <taxon>Bacillales</taxon>
        <taxon>Bacillaceae</taxon>
        <taxon>Lentibacillus</taxon>
    </lineage>
</organism>
<reference evidence="3" key="1">
    <citation type="submission" date="2016-10" db="EMBL/GenBank/DDBJ databases">
        <authorList>
            <person name="Varghese N."/>
            <person name="Submissions S."/>
        </authorList>
    </citation>
    <scope>NUCLEOTIDE SEQUENCE [LARGE SCALE GENOMIC DNA]</scope>
    <source>
        <strain evidence="3">DSM 22530</strain>
    </source>
</reference>
<dbReference type="PROSITE" id="PS51257">
    <property type="entry name" value="PROKAR_LIPOPROTEIN"/>
    <property type="match status" value="1"/>
</dbReference>
<keyword evidence="3" id="KW-1185">Reference proteome</keyword>
<gene>
    <name evidence="2" type="ORF">SAMN05216238_10555</name>
</gene>
<evidence type="ECO:0000313" key="3">
    <source>
        <dbReference type="Proteomes" id="UP000199474"/>
    </source>
</evidence>
<dbReference type="AlphaFoldDB" id="A0A1I1W1E8"/>
<dbReference type="STRING" id="640948.SAMN05216238_10555"/>
<evidence type="ECO:0000313" key="2">
    <source>
        <dbReference type="EMBL" id="SFD87133.1"/>
    </source>
</evidence>